<protein>
    <submittedName>
        <fullName evidence="6">MerR-like DNA binding protein</fullName>
    </submittedName>
</protein>
<keyword evidence="1" id="KW-0805">Transcription regulation</keyword>
<sequence length="318" mass="34227">MSEKQLPASPLDEPEVSPEPGWLPIREVARQTGVNPVTLRAWERRYGLILPRRTPKGHRLYNEAHVARIHAVLAWLNRGVAVGQVRDLLDREPPSEAEAAPDSPWQVLQGELLAATEALASRRLDSLFDQAGALYPTPLLCARLLQPLLAELERRERAGAGLERAFFLSWLRSRLGARVQQHNRQSGGAPLLLAGLGGPPLEPGLWLCAWLATATGSPLEVLDGPVSLTELELALPRLAPRALLLHAAQPLTAAQLRQLGHLTNGSTLPPLLAGPAAAIQREALASLPGLLLAEDPPAALQALQNLPARAPEEPPCVS</sequence>
<reference evidence="6 7" key="1">
    <citation type="submission" date="2019-03" db="EMBL/GenBank/DDBJ databases">
        <title>Genomic Encyclopedia of Type Strains, Phase IV (KMG-IV): sequencing the most valuable type-strain genomes for metagenomic binning, comparative biology and taxonomic classification.</title>
        <authorList>
            <person name="Goeker M."/>
        </authorList>
    </citation>
    <scope>NUCLEOTIDE SEQUENCE [LARGE SCALE GENOMIC DNA]</scope>
    <source>
        <strain evidence="6 7">DSM 2286</strain>
    </source>
</reference>
<dbReference type="RefSeq" id="WP_131299883.1">
    <property type="nucleotide sequence ID" value="NZ_JBHLST010000048.1"/>
</dbReference>
<dbReference type="PANTHER" id="PTHR30204">
    <property type="entry name" value="REDOX-CYCLING DRUG-SENSING TRANSCRIPTIONAL ACTIVATOR SOXR"/>
    <property type="match status" value="1"/>
</dbReference>
<evidence type="ECO:0000259" key="5">
    <source>
        <dbReference type="PROSITE" id="PS50937"/>
    </source>
</evidence>
<evidence type="ECO:0000313" key="7">
    <source>
        <dbReference type="Proteomes" id="UP000295169"/>
    </source>
</evidence>
<dbReference type="GO" id="GO:0003677">
    <property type="term" value="F:DNA binding"/>
    <property type="evidence" value="ECO:0007669"/>
    <property type="project" value="UniProtKB-KW"/>
</dbReference>
<gene>
    <name evidence="6" type="ORF">EV691_10347</name>
</gene>
<evidence type="ECO:0000256" key="1">
    <source>
        <dbReference type="ARBA" id="ARBA00023015"/>
    </source>
</evidence>
<dbReference type="Pfam" id="PF13411">
    <property type="entry name" value="MerR_1"/>
    <property type="match status" value="1"/>
</dbReference>
<dbReference type="PROSITE" id="PS50937">
    <property type="entry name" value="HTH_MERR_2"/>
    <property type="match status" value="1"/>
</dbReference>
<dbReference type="PANTHER" id="PTHR30204:SF67">
    <property type="entry name" value="HTH-TYPE TRANSCRIPTIONAL REGULATOR MLRA-RELATED"/>
    <property type="match status" value="1"/>
</dbReference>
<dbReference type="AlphaFoldDB" id="A0A4R1PZ03"/>
<dbReference type="InterPro" id="IPR000551">
    <property type="entry name" value="MerR-type_HTH_dom"/>
</dbReference>
<dbReference type="InterPro" id="IPR047057">
    <property type="entry name" value="MerR_fam"/>
</dbReference>
<dbReference type="EMBL" id="SMMU01000003">
    <property type="protein sequence ID" value="TCL33678.1"/>
    <property type="molecule type" value="Genomic_DNA"/>
</dbReference>
<organism evidence="6 7">
    <name type="scientific">Azotobacter chroococcum</name>
    <dbReference type="NCBI Taxonomy" id="353"/>
    <lineage>
        <taxon>Bacteria</taxon>
        <taxon>Pseudomonadati</taxon>
        <taxon>Pseudomonadota</taxon>
        <taxon>Gammaproteobacteria</taxon>
        <taxon>Pseudomonadales</taxon>
        <taxon>Pseudomonadaceae</taxon>
        <taxon>Azotobacter</taxon>
    </lineage>
</organism>
<dbReference type="GO" id="GO:0003700">
    <property type="term" value="F:DNA-binding transcription factor activity"/>
    <property type="evidence" value="ECO:0007669"/>
    <property type="project" value="InterPro"/>
</dbReference>
<dbReference type="Proteomes" id="UP000295169">
    <property type="component" value="Unassembled WGS sequence"/>
</dbReference>
<evidence type="ECO:0000256" key="4">
    <source>
        <dbReference type="SAM" id="MobiDB-lite"/>
    </source>
</evidence>
<evidence type="ECO:0000256" key="2">
    <source>
        <dbReference type="ARBA" id="ARBA00023125"/>
    </source>
</evidence>
<keyword evidence="2" id="KW-0238">DNA-binding</keyword>
<keyword evidence="3" id="KW-0804">Transcription</keyword>
<name>A0A4R1PZ03_9GAMM</name>
<dbReference type="SMART" id="SM00422">
    <property type="entry name" value="HTH_MERR"/>
    <property type="match status" value="1"/>
</dbReference>
<proteinExistence type="predicted"/>
<dbReference type="Gene3D" id="1.10.1660.10">
    <property type="match status" value="1"/>
</dbReference>
<dbReference type="InterPro" id="IPR009061">
    <property type="entry name" value="DNA-bd_dom_put_sf"/>
</dbReference>
<comment type="caution">
    <text evidence="6">The sequence shown here is derived from an EMBL/GenBank/DDBJ whole genome shotgun (WGS) entry which is preliminary data.</text>
</comment>
<dbReference type="SUPFAM" id="SSF46955">
    <property type="entry name" value="Putative DNA-binding domain"/>
    <property type="match status" value="1"/>
</dbReference>
<evidence type="ECO:0000256" key="3">
    <source>
        <dbReference type="ARBA" id="ARBA00023163"/>
    </source>
</evidence>
<feature type="domain" description="HTH merR-type" evidence="5">
    <location>
        <begin position="22"/>
        <end position="91"/>
    </location>
</feature>
<dbReference type="CDD" id="cd01104">
    <property type="entry name" value="HTH_MlrA-CarA"/>
    <property type="match status" value="1"/>
</dbReference>
<accession>A0A4R1PZ03</accession>
<feature type="region of interest" description="Disordered" evidence="4">
    <location>
        <begin position="1"/>
        <end position="20"/>
    </location>
</feature>
<evidence type="ECO:0000313" key="6">
    <source>
        <dbReference type="EMBL" id="TCL33678.1"/>
    </source>
</evidence>